<evidence type="ECO:0000313" key="1">
    <source>
        <dbReference type="EMBL" id="GGM26102.1"/>
    </source>
</evidence>
<organism evidence="1 2">
    <name type="scientific">Pseudomonas asuensis</name>
    <dbReference type="NCBI Taxonomy" id="1825787"/>
    <lineage>
        <taxon>Bacteria</taxon>
        <taxon>Pseudomonadati</taxon>
        <taxon>Pseudomonadota</taxon>
        <taxon>Gammaproteobacteria</taxon>
        <taxon>Pseudomonadales</taxon>
        <taxon>Pseudomonadaceae</taxon>
        <taxon>Pseudomonas</taxon>
    </lineage>
</organism>
<keyword evidence="2" id="KW-1185">Reference proteome</keyword>
<dbReference type="RefSeq" id="WP_188867999.1">
    <property type="nucleotide sequence ID" value="NZ_BMNW01000011.1"/>
</dbReference>
<comment type="caution">
    <text evidence="1">The sequence shown here is derived from an EMBL/GenBank/DDBJ whole genome shotgun (WGS) entry which is preliminary data.</text>
</comment>
<dbReference type="CDD" id="cd00085">
    <property type="entry name" value="HNHc"/>
    <property type="match status" value="1"/>
</dbReference>
<name>A0ABQ2H1F9_9PSED</name>
<evidence type="ECO:0008006" key="3">
    <source>
        <dbReference type="Google" id="ProtNLM"/>
    </source>
</evidence>
<accession>A0ABQ2H1F9</accession>
<proteinExistence type="predicted"/>
<gene>
    <name evidence="1" type="ORF">GCM10009425_41050</name>
</gene>
<evidence type="ECO:0000313" key="2">
    <source>
        <dbReference type="Proteomes" id="UP000616499"/>
    </source>
</evidence>
<protein>
    <recommendedName>
        <fullName evidence="3">HNH endonuclease</fullName>
    </recommendedName>
</protein>
<sequence>MNSQNDPKDPANVSIDQVNPLPGLGASFETTLLSPLLLSSKSRIFGDKSGQALEPVLSTEQRKEVLKSDSYKCMFCGYHSVENEIHSLSDNHQDDREENLRVADPLCHRWQHLGELSSTDAVMVYLPGLSAQDLNHLQRTIMVALETGDDQIKKDANKILNWLGSHRDYIKEAWGSYEPNVFAEALLRLKEEDKEKREVVFKDIGVVFNPSVFKKYTMVWAQEAYRAFPISEWSSMSHSVMVAPA</sequence>
<dbReference type="Proteomes" id="UP000616499">
    <property type="component" value="Unassembled WGS sequence"/>
</dbReference>
<dbReference type="InterPro" id="IPR003615">
    <property type="entry name" value="HNH_nuc"/>
</dbReference>
<dbReference type="EMBL" id="BMNW01000011">
    <property type="protein sequence ID" value="GGM26102.1"/>
    <property type="molecule type" value="Genomic_DNA"/>
</dbReference>
<reference evidence="2" key="1">
    <citation type="journal article" date="2019" name="Int. J. Syst. Evol. Microbiol.">
        <title>The Global Catalogue of Microorganisms (GCM) 10K type strain sequencing project: providing services to taxonomists for standard genome sequencing and annotation.</title>
        <authorList>
            <consortium name="The Broad Institute Genomics Platform"/>
            <consortium name="The Broad Institute Genome Sequencing Center for Infectious Disease"/>
            <person name="Wu L."/>
            <person name="Ma J."/>
        </authorList>
    </citation>
    <scope>NUCLEOTIDE SEQUENCE [LARGE SCALE GENOMIC DNA]</scope>
    <source>
        <strain evidence="2">JCM 13501</strain>
    </source>
</reference>